<dbReference type="HOGENOM" id="CLU_1837880_0_0_1"/>
<evidence type="ECO:0000313" key="3">
    <source>
        <dbReference type="Proteomes" id="UP000032141"/>
    </source>
</evidence>
<proteinExistence type="predicted"/>
<evidence type="ECO:0000256" key="1">
    <source>
        <dbReference type="SAM" id="MobiDB-lite"/>
    </source>
</evidence>
<dbReference type="Gramene" id="Bo2g151690.1">
    <property type="protein sequence ID" value="Bo2g151690.1"/>
    <property type="gene ID" value="Bo2g151690"/>
</dbReference>
<name>A0A0D3AX30_BRAOL</name>
<feature type="region of interest" description="Disordered" evidence="1">
    <location>
        <begin position="1"/>
        <end position="73"/>
    </location>
</feature>
<feature type="compositionally biased region" description="Polar residues" evidence="1">
    <location>
        <begin position="10"/>
        <end position="28"/>
    </location>
</feature>
<accession>A0A0D3AX30</accession>
<dbReference type="OMA" id="NFLIMNT"/>
<organism evidence="2 3">
    <name type="scientific">Brassica oleracea var. oleracea</name>
    <dbReference type="NCBI Taxonomy" id="109376"/>
    <lineage>
        <taxon>Eukaryota</taxon>
        <taxon>Viridiplantae</taxon>
        <taxon>Streptophyta</taxon>
        <taxon>Embryophyta</taxon>
        <taxon>Tracheophyta</taxon>
        <taxon>Spermatophyta</taxon>
        <taxon>Magnoliopsida</taxon>
        <taxon>eudicotyledons</taxon>
        <taxon>Gunneridae</taxon>
        <taxon>Pentapetalae</taxon>
        <taxon>rosids</taxon>
        <taxon>malvids</taxon>
        <taxon>Brassicales</taxon>
        <taxon>Brassicaceae</taxon>
        <taxon>Brassiceae</taxon>
        <taxon>Brassica</taxon>
    </lineage>
</organism>
<reference evidence="2" key="2">
    <citation type="submission" date="2015-03" db="UniProtKB">
        <authorList>
            <consortium name="EnsemblPlants"/>
        </authorList>
    </citation>
    <scope>IDENTIFICATION</scope>
</reference>
<dbReference type="Proteomes" id="UP000032141">
    <property type="component" value="Chromosome C2"/>
</dbReference>
<dbReference type="STRING" id="109376.A0A0D3AX30"/>
<reference evidence="2 3" key="1">
    <citation type="journal article" date="2014" name="Genome Biol.">
        <title>Transcriptome and methylome profiling reveals relics of genome dominance in the mesopolyploid Brassica oleracea.</title>
        <authorList>
            <person name="Parkin I.A."/>
            <person name="Koh C."/>
            <person name="Tang H."/>
            <person name="Robinson S.J."/>
            <person name="Kagale S."/>
            <person name="Clarke W.E."/>
            <person name="Town C.D."/>
            <person name="Nixon J."/>
            <person name="Krishnakumar V."/>
            <person name="Bidwell S.L."/>
            <person name="Denoeud F."/>
            <person name="Belcram H."/>
            <person name="Links M.G."/>
            <person name="Just J."/>
            <person name="Clarke C."/>
            <person name="Bender T."/>
            <person name="Huebert T."/>
            <person name="Mason A.S."/>
            <person name="Pires J.C."/>
            <person name="Barker G."/>
            <person name="Moore J."/>
            <person name="Walley P.G."/>
            <person name="Manoli S."/>
            <person name="Batley J."/>
            <person name="Edwards D."/>
            <person name="Nelson M.N."/>
            <person name="Wang X."/>
            <person name="Paterson A.H."/>
            <person name="King G."/>
            <person name="Bancroft I."/>
            <person name="Chalhoub B."/>
            <person name="Sharpe A.G."/>
        </authorList>
    </citation>
    <scope>NUCLEOTIDE SEQUENCE</scope>
    <source>
        <strain evidence="2 3">cv. TO1000</strain>
    </source>
</reference>
<feature type="compositionally biased region" description="Basic and acidic residues" evidence="1">
    <location>
        <begin position="64"/>
        <end position="73"/>
    </location>
</feature>
<dbReference type="AlphaFoldDB" id="A0A0D3AX30"/>
<dbReference type="EnsemblPlants" id="Bo2g151690.1">
    <property type="protein sequence ID" value="Bo2g151690.1"/>
    <property type="gene ID" value="Bo2g151690"/>
</dbReference>
<keyword evidence="3" id="KW-1185">Reference proteome</keyword>
<sequence length="140" mass="15130">MPNVAEVMNITVQRKLSDNGTSTPSGNGELSPDGQFATQNGNNPESGEPLGSKKTSLVGDTELDEKRKSGKERPCVSAFVDRGGFDPNVAGGVARRCRSLYKFVLLTVPKNPSLRYCNLSSIRTGTNFLIMNTRIDMGTF</sequence>
<evidence type="ECO:0000313" key="2">
    <source>
        <dbReference type="EnsemblPlants" id="Bo2g151690.1"/>
    </source>
</evidence>
<feature type="compositionally biased region" description="Polar residues" evidence="1">
    <location>
        <begin position="36"/>
        <end position="45"/>
    </location>
</feature>
<protein>
    <submittedName>
        <fullName evidence="2">Uncharacterized protein</fullName>
    </submittedName>
</protein>